<name>A0A3D2SLI1_9GAMM</name>
<dbReference type="SUPFAM" id="SSF53697">
    <property type="entry name" value="SIS domain"/>
    <property type="match status" value="1"/>
</dbReference>
<dbReference type="CDD" id="cd05016">
    <property type="entry name" value="SIS_PGI_2"/>
    <property type="match status" value="1"/>
</dbReference>
<accession>A0A3D2SLI1</accession>
<comment type="catalytic activity">
    <reaction evidence="5">
        <text>alpha-D-glucose 6-phosphate = beta-D-fructose 6-phosphate</text>
        <dbReference type="Rhea" id="RHEA:11816"/>
        <dbReference type="ChEBI" id="CHEBI:57634"/>
        <dbReference type="ChEBI" id="CHEBI:58225"/>
        <dbReference type="EC" id="5.3.1.9"/>
    </reaction>
</comment>
<dbReference type="EC" id="5.3.1.9" evidence="1 5"/>
<dbReference type="InterPro" id="IPR001672">
    <property type="entry name" value="G6P_Isomerase"/>
</dbReference>
<dbReference type="Gene3D" id="3.40.50.10490">
    <property type="entry name" value="Glucose-6-phosphate isomerase like protein, domain 1"/>
    <property type="match status" value="1"/>
</dbReference>
<dbReference type="GO" id="GO:0006094">
    <property type="term" value="P:gluconeogenesis"/>
    <property type="evidence" value="ECO:0007669"/>
    <property type="project" value="UniProtKB-KW"/>
</dbReference>
<evidence type="ECO:0000256" key="4">
    <source>
        <dbReference type="ARBA" id="ARBA00023235"/>
    </source>
</evidence>
<dbReference type="Pfam" id="PF00342">
    <property type="entry name" value="PGI"/>
    <property type="match status" value="1"/>
</dbReference>
<keyword evidence="4 5" id="KW-0413">Isomerase</keyword>
<comment type="pathway">
    <text evidence="5">Carbohydrate degradation; glycolysis; D-glyceraldehyde 3-phosphate and glycerone phosphate from D-glucose: step 2/4.</text>
</comment>
<dbReference type="GO" id="GO:0005829">
    <property type="term" value="C:cytosol"/>
    <property type="evidence" value="ECO:0007669"/>
    <property type="project" value="TreeGrafter"/>
</dbReference>
<reference evidence="6 7" key="1">
    <citation type="journal article" date="2018" name="Nat. Biotechnol.">
        <title>A standardized bacterial taxonomy based on genome phylogeny substantially revises the tree of life.</title>
        <authorList>
            <person name="Parks D.H."/>
            <person name="Chuvochina M."/>
            <person name="Waite D.W."/>
            <person name="Rinke C."/>
            <person name="Skarshewski A."/>
            <person name="Chaumeil P.A."/>
            <person name="Hugenholtz P."/>
        </authorList>
    </citation>
    <scope>NUCLEOTIDE SEQUENCE [LARGE SCALE GENOMIC DNA]</scope>
    <source>
        <strain evidence="6">UBA9669</strain>
    </source>
</reference>
<keyword evidence="2 5" id="KW-0312">Gluconeogenesis</keyword>
<dbReference type="PANTHER" id="PTHR11469:SF1">
    <property type="entry name" value="GLUCOSE-6-PHOSPHATE ISOMERASE"/>
    <property type="match status" value="1"/>
</dbReference>
<keyword evidence="3 5" id="KW-0324">Glycolysis</keyword>
<dbReference type="EMBL" id="DPVE01000156">
    <property type="protein sequence ID" value="HCK30307.1"/>
    <property type="molecule type" value="Genomic_DNA"/>
</dbReference>
<feature type="non-terminal residue" evidence="6">
    <location>
        <position position="1"/>
    </location>
</feature>
<dbReference type="GO" id="GO:0048029">
    <property type="term" value="F:monosaccharide binding"/>
    <property type="evidence" value="ECO:0007669"/>
    <property type="project" value="TreeGrafter"/>
</dbReference>
<dbReference type="Proteomes" id="UP000263596">
    <property type="component" value="Unassembled WGS sequence"/>
</dbReference>
<evidence type="ECO:0000256" key="3">
    <source>
        <dbReference type="ARBA" id="ARBA00023152"/>
    </source>
</evidence>
<evidence type="ECO:0000256" key="2">
    <source>
        <dbReference type="ARBA" id="ARBA00022432"/>
    </source>
</evidence>
<dbReference type="PROSITE" id="PS51463">
    <property type="entry name" value="P_GLUCOSE_ISOMERASE_3"/>
    <property type="match status" value="1"/>
</dbReference>
<comment type="similarity">
    <text evidence="5">Belongs to the GPI family.</text>
</comment>
<comment type="caution">
    <text evidence="6">The sequence shown here is derived from an EMBL/GenBank/DDBJ whole genome shotgun (WGS) entry which is preliminary data.</text>
</comment>
<sequence length="111" mass="12532">LLAFGNQALDQKELENLPIYKQYTGNQPSSTFLIKELNPKTLGMLIALYEHKVFVQSVLWNINPFDQWGVEKGKEIANQILPILNGQQQETTHLDASTRGLIELLLGNKKA</sequence>
<dbReference type="InterPro" id="IPR035482">
    <property type="entry name" value="SIS_PGI_2"/>
</dbReference>
<dbReference type="GO" id="GO:0097367">
    <property type="term" value="F:carbohydrate derivative binding"/>
    <property type="evidence" value="ECO:0007669"/>
    <property type="project" value="InterPro"/>
</dbReference>
<evidence type="ECO:0000313" key="7">
    <source>
        <dbReference type="Proteomes" id="UP000263596"/>
    </source>
</evidence>
<organism evidence="6 7">
    <name type="scientific">Acinetobacter ursingii</name>
    <dbReference type="NCBI Taxonomy" id="108980"/>
    <lineage>
        <taxon>Bacteria</taxon>
        <taxon>Pseudomonadati</taxon>
        <taxon>Pseudomonadota</taxon>
        <taxon>Gammaproteobacteria</taxon>
        <taxon>Moraxellales</taxon>
        <taxon>Moraxellaceae</taxon>
        <taxon>Acinetobacter</taxon>
    </lineage>
</organism>
<dbReference type="GO" id="GO:0051156">
    <property type="term" value="P:glucose 6-phosphate metabolic process"/>
    <property type="evidence" value="ECO:0007669"/>
    <property type="project" value="TreeGrafter"/>
</dbReference>
<dbReference type="AlphaFoldDB" id="A0A3D2SLI1"/>
<dbReference type="UniPathway" id="UPA00109">
    <property type="reaction ID" value="UER00181"/>
</dbReference>
<gene>
    <name evidence="6" type="ORF">DHW29_09015</name>
</gene>
<evidence type="ECO:0000256" key="1">
    <source>
        <dbReference type="ARBA" id="ARBA00011952"/>
    </source>
</evidence>
<dbReference type="InterPro" id="IPR046348">
    <property type="entry name" value="SIS_dom_sf"/>
</dbReference>
<proteinExistence type="inferred from homology"/>
<dbReference type="Gene3D" id="1.10.1390.10">
    <property type="match status" value="1"/>
</dbReference>
<dbReference type="InterPro" id="IPR018189">
    <property type="entry name" value="Phosphoglucose_isomerase_CS"/>
</dbReference>
<dbReference type="GO" id="GO:0006096">
    <property type="term" value="P:glycolytic process"/>
    <property type="evidence" value="ECO:0007669"/>
    <property type="project" value="UniProtKB-UniPathway"/>
</dbReference>
<dbReference type="PANTHER" id="PTHR11469">
    <property type="entry name" value="GLUCOSE-6-PHOSPHATE ISOMERASE"/>
    <property type="match status" value="1"/>
</dbReference>
<dbReference type="GO" id="GO:0004347">
    <property type="term" value="F:glucose-6-phosphate isomerase activity"/>
    <property type="evidence" value="ECO:0007669"/>
    <property type="project" value="UniProtKB-EC"/>
</dbReference>
<protein>
    <recommendedName>
        <fullName evidence="1 5">Glucose-6-phosphate isomerase</fullName>
        <ecNumber evidence="1 5">5.3.1.9</ecNumber>
    </recommendedName>
</protein>
<dbReference type="PRINTS" id="PR00662">
    <property type="entry name" value="G6PISOMERASE"/>
</dbReference>
<dbReference type="InterPro" id="IPR023096">
    <property type="entry name" value="G6P_Isomerase_C"/>
</dbReference>
<evidence type="ECO:0000256" key="5">
    <source>
        <dbReference type="RuleBase" id="RU000612"/>
    </source>
</evidence>
<evidence type="ECO:0000313" key="6">
    <source>
        <dbReference type="EMBL" id="HCK30307.1"/>
    </source>
</evidence>
<dbReference type="PROSITE" id="PS00174">
    <property type="entry name" value="P_GLUCOSE_ISOMERASE_2"/>
    <property type="match status" value="1"/>
</dbReference>